<keyword evidence="2" id="KW-1185">Reference proteome</keyword>
<reference evidence="1 2" key="1">
    <citation type="journal article" date="2018" name="Sci. Data">
        <title>The draft genome sequence of cork oak.</title>
        <authorList>
            <person name="Ramos A.M."/>
            <person name="Usie A."/>
            <person name="Barbosa P."/>
            <person name="Barros P.M."/>
            <person name="Capote T."/>
            <person name="Chaves I."/>
            <person name="Simoes F."/>
            <person name="Abreu I."/>
            <person name="Carrasquinho I."/>
            <person name="Faro C."/>
            <person name="Guimaraes J.B."/>
            <person name="Mendonca D."/>
            <person name="Nobrega F."/>
            <person name="Rodrigues L."/>
            <person name="Saibo N.J.M."/>
            <person name="Varela M.C."/>
            <person name="Egas C."/>
            <person name="Matos J."/>
            <person name="Miguel C.M."/>
            <person name="Oliveira M.M."/>
            <person name="Ricardo C.P."/>
            <person name="Goncalves S."/>
        </authorList>
    </citation>
    <scope>NUCLEOTIDE SEQUENCE [LARGE SCALE GENOMIC DNA]</scope>
    <source>
        <strain evidence="2">cv. HL8</strain>
    </source>
</reference>
<proteinExistence type="predicted"/>
<evidence type="ECO:0000313" key="1">
    <source>
        <dbReference type="EMBL" id="KAK7836563.1"/>
    </source>
</evidence>
<comment type="caution">
    <text evidence="1">The sequence shown here is derived from an EMBL/GenBank/DDBJ whole genome shotgun (WGS) entry which is preliminary data.</text>
</comment>
<protein>
    <submittedName>
        <fullName evidence="1">Uncharacterized protein</fullName>
    </submittedName>
</protein>
<sequence>MSLKCEIELGTRYHPQPWQTHYSL</sequence>
<name>A0AAW0KDD0_QUESU</name>
<organism evidence="1 2">
    <name type="scientific">Quercus suber</name>
    <name type="common">Cork oak</name>
    <dbReference type="NCBI Taxonomy" id="58331"/>
    <lineage>
        <taxon>Eukaryota</taxon>
        <taxon>Viridiplantae</taxon>
        <taxon>Streptophyta</taxon>
        <taxon>Embryophyta</taxon>
        <taxon>Tracheophyta</taxon>
        <taxon>Spermatophyta</taxon>
        <taxon>Magnoliopsida</taxon>
        <taxon>eudicotyledons</taxon>
        <taxon>Gunneridae</taxon>
        <taxon>Pentapetalae</taxon>
        <taxon>rosids</taxon>
        <taxon>fabids</taxon>
        <taxon>Fagales</taxon>
        <taxon>Fagaceae</taxon>
        <taxon>Quercus</taxon>
    </lineage>
</organism>
<dbReference type="EMBL" id="PKMF04000350">
    <property type="protein sequence ID" value="KAK7836563.1"/>
    <property type="molecule type" value="Genomic_DNA"/>
</dbReference>
<accession>A0AAW0KDD0</accession>
<dbReference type="Proteomes" id="UP000237347">
    <property type="component" value="Unassembled WGS sequence"/>
</dbReference>
<gene>
    <name evidence="1" type="ORF">CFP56_022377</name>
</gene>
<evidence type="ECO:0000313" key="2">
    <source>
        <dbReference type="Proteomes" id="UP000237347"/>
    </source>
</evidence>
<dbReference type="AlphaFoldDB" id="A0AAW0KDD0"/>